<accession>A0ABP1AC86</accession>
<name>A0ABP1AC86_9BRYO</name>
<reference evidence="1" key="1">
    <citation type="submission" date="2024-03" db="EMBL/GenBank/DDBJ databases">
        <authorList>
            <consortium name="ELIXIR-Norway"/>
            <consortium name="Elixir Norway"/>
        </authorList>
    </citation>
    <scope>NUCLEOTIDE SEQUENCE</scope>
</reference>
<protein>
    <submittedName>
        <fullName evidence="1">Uncharacterized protein</fullName>
    </submittedName>
</protein>
<evidence type="ECO:0000313" key="1">
    <source>
        <dbReference type="EMBL" id="CAK9860150.1"/>
    </source>
</evidence>
<proteinExistence type="predicted"/>
<dbReference type="Proteomes" id="UP001497522">
    <property type="component" value="Chromosome 11"/>
</dbReference>
<sequence>MMIPGELEHLESLVKVARKKKDAEVASNQVSMVSIVPTLRRLCINKMHKSSDVEVLPLTTVNLLQRSNSEIMIRDDADALKHAPGNLDAMVGLSSLYEYGTNERMDTQEPDLDSDTSEDYNEGTQLVGPIDGESEFGNTELEELVLLEGPQHILQLTLQKQAEDLMKEDITDADDYADWIRWAADAEQGKQALSGAANGAEVSVLL</sequence>
<evidence type="ECO:0000313" key="2">
    <source>
        <dbReference type="Proteomes" id="UP001497522"/>
    </source>
</evidence>
<organism evidence="1 2">
    <name type="scientific">Sphagnum jensenii</name>
    <dbReference type="NCBI Taxonomy" id="128206"/>
    <lineage>
        <taxon>Eukaryota</taxon>
        <taxon>Viridiplantae</taxon>
        <taxon>Streptophyta</taxon>
        <taxon>Embryophyta</taxon>
        <taxon>Bryophyta</taxon>
        <taxon>Sphagnophytina</taxon>
        <taxon>Sphagnopsida</taxon>
        <taxon>Sphagnales</taxon>
        <taxon>Sphagnaceae</taxon>
        <taxon>Sphagnum</taxon>
    </lineage>
</organism>
<keyword evidence="2" id="KW-1185">Reference proteome</keyword>
<gene>
    <name evidence="1" type="ORF">CSSPJE1EN2_LOCUS3145</name>
</gene>
<dbReference type="EMBL" id="OZ023712">
    <property type="protein sequence ID" value="CAK9860150.1"/>
    <property type="molecule type" value="Genomic_DNA"/>
</dbReference>